<proteinExistence type="inferred from homology"/>
<evidence type="ECO:0000256" key="4">
    <source>
        <dbReference type="ARBA" id="ARBA00022454"/>
    </source>
</evidence>
<feature type="domain" description="Borealin N-terminal" evidence="11">
    <location>
        <begin position="28"/>
        <end position="81"/>
    </location>
</feature>
<dbReference type="Ensembl" id="ENSECRT00000013424.1">
    <property type="protein sequence ID" value="ENSECRP00000013194.1"/>
    <property type="gene ID" value="ENSECRG00000008799.1"/>
</dbReference>
<evidence type="ECO:0000256" key="6">
    <source>
        <dbReference type="ARBA" id="ARBA00022776"/>
    </source>
</evidence>
<feature type="compositionally biased region" description="Polar residues" evidence="10">
    <location>
        <begin position="135"/>
        <end position="150"/>
    </location>
</feature>
<evidence type="ECO:0000256" key="5">
    <source>
        <dbReference type="ARBA" id="ARBA00022618"/>
    </source>
</evidence>
<dbReference type="Gene3D" id="6.10.250.1900">
    <property type="match status" value="1"/>
</dbReference>
<dbReference type="OrthoDB" id="6360905at2759"/>
<feature type="region of interest" description="Disordered" evidence="10">
    <location>
        <begin position="105"/>
        <end position="163"/>
    </location>
</feature>
<name>A0A8C4X8U8_ERPCA</name>
<dbReference type="GO" id="GO:0051233">
    <property type="term" value="C:spindle midzone"/>
    <property type="evidence" value="ECO:0007669"/>
    <property type="project" value="TreeGrafter"/>
</dbReference>
<evidence type="ECO:0000256" key="1">
    <source>
        <dbReference type="ARBA" id="ARBA00004123"/>
    </source>
</evidence>
<sequence>MARRRIQRREQMGDGELEKDLLETRDQKIRLFLQQFESEAKQKKCEQEKYLETLVTTAQKTFKVEILKMPYSLQKTLLKDVTGKANPEVMDIFDEECPQMKTVKAKRNKKDAVSQQTPSSLKRTFSVQHKHTARSFATPSSKSKSLADLNSTKKKVQQLPRSATLNRDKGYSSLPLCINQDIPFANIPTSKGQPLCLFDKNDVNFDLIDKKALQHMQELMSMMGHLCSQAKVNQL</sequence>
<evidence type="ECO:0000256" key="10">
    <source>
        <dbReference type="SAM" id="MobiDB-lite"/>
    </source>
</evidence>
<dbReference type="Pfam" id="PF10444">
    <property type="entry name" value="Nbl1_Borealin_N"/>
    <property type="match status" value="1"/>
</dbReference>
<dbReference type="GO" id="GO:0000070">
    <property type="term" value="P:mitotic sister chromatid segregation"/>
    <property type="evidence" value="ECO:0007669"/>
    <property type="project" value="TreeGrafter"/>
</dbReference>
<dbReference type="InterPro" id="IPR018851">
    <property type="entry name" value="Borealin_N"/>
</dbReference>
<evidence type="ECO:0000256" key="7">
    <source>
        <dbReference type="ARBA" id="ARBA00023242"/>
    </source>
</evidence>
<organism evidence="12 13">
    <name type="scientific">Erpetoichthys calabaricus</name>
    <name type="common">Rope fish</name>
    <name type="synonym">Calamoichthys calabaricus</name>
    <dbReference type="NCBI Taxonomy" id="27687"/>
    <lineage>
        <taxon>Eukaryota</taxon>
        <taxon>Metazoa</taxon>
        <taxon>Chordata</taxon>
        <taxon>Craniata</taxon>
        <taxon>Vertebrata</taxon>
        <taxon>Euteleostomi</taxon>
        <taxon>Actinopterygii</taxon>
        <taxon>Polypteriformes</taxon>
        <taxon>Polypteridae</taxon>
        <taxon>Erpetoichthys</taxon>
    </lineage>
</organism>
<keyword evidence="13" id="KW-1185">Reference proteome</keyword>
<protein>
    <submittedName>
        <fullName evidence="12">Borealin-2-like</fullName>
    </submittedName>
</protein>
<comment type="similarity">
    <text evidence="3">Belongs to the borealin family.</text>
</comment>
<dbReference type="AlphaFoldDB" id="A0A8C4X8U8"/>
<evidence type="ECO:0000313" key="13">
    <source>
        <dbReference type="Proteomes" id="UP000694620"/>
    </source>
</evidence>
<keyword evidence="9" id="KW-0137">Centromere</keyword>
<evidence type="ECO:0000256" key="3">
    <source>
        <dbReference type="ARBA" id="ARBA00009914"/>
    </source>
</evidence>
<evidence type="ECO:0000256" key="2">
    <source>
        <dbReference type="ARBA" id="ARBA00004584"/>
    </source>
</evidence>
<dbReference type="GO" id="GO:0032133">
    <property type="term" value="C:chromosome passenger complex"/>
    <property type="evidence" value="ECO:0007669"/>
    <property type="project" value="TreeGrafter"/>
</dbReference>
<dbReference type="RefSeq" id="XP_028665484.1">
    <property type="nucleotide sequence ID" value="XM_028809651.2"/>
</dbReference>
<accession>A0A8C4X8U8</accession>
<evidence type="ECO:0000313" key="12">
    <source>
        <dbReference type="Ensembl" id="ENSECRP00000013194.1"/>
    </source>
</evidence>
<keyword evidence="5" id="KW-0132">Cell division</keyword>
<comment type="subcellular location">
    <subcellularLocation>
        <location evidence="2">Chromosome</location>
        <location evidence="2">Centromere</location>
    </subcellularLocation>
    <subcellularLocation>
        <location evidence="1">Nucleus</location>
    </subcellularLocation>
</comment>
<dbReference type="GeneID" id="114657763"/>
<keyword evidence="7" id="KW-0539">Nucleus</keyword>
<evidence type="ECO:0000256" key="8">
    <source>
        <dbReference type="ARBA" id="ARBA00023306"/>
    </source>
</evidence>
<dbReference type="PANTHER" id="PTHR16040:SF10">
    <property type="entry name" value="BOREALIN-2"/>
    <property type="match status" value="1"/>
</dbReference>
<reference evidence="12" key="2">
    <citation type="submission" date="2025-08" db="UniProtKB">
        <authorList>
            <consortium name="Ensembl"/>
        </authorList>
    </citation>
    <scope>IDENTIFICATION</scope>
</reference>
<evidence type="ECO:0000259" key="11">
    <source>
        <dbReference type="Pfam" id="PF10444"/>
    </source>
</evidence>
<keyword evidence="6" id="KW-0498">Mitosis</keyword>
<dbReference type="GO" id="GO:0051301">
    <property type="term" value="P:cell division"/>
    <property type="evidence" value="ECO:0007669"/>
    <property type="project" value="UniProtKB-KW"/>
</dbReference>
<evidence type="ECO:0000256" key="9">
    <source>
        <dbReference type="ARBA" id="ARBA00023328"/>
    </source>
</evidence>
<dbReference type="Proteomes" id="UP000694620">
    <property type="component" value="Chromosome 9"/>
</dbReference>
<dbReference type="PANTHER" id="PTHR16040">
    <property type="entry name" value="AUSTRALIN, ISOFORM A-RELATED"/>
    <property type="match status" value="1"/>
</dbReference>
<dbReference type="GO" id="GO:0000775">
    <property type="term" value="C:chromosome, centromeric region"/>
    <property type="evidence" value="ECO:0007669"/>
    <property type="project" value="UniProtKB-SubCell"/>
</dbReference>
<dbReference type="InterPro" id="IPR018867">
    <property type="entry name" value="Cell_div_borealin"/>
</dbReference>
<dbReference type="GO" id="GO:0005634">
    <property type="term" value="C:nucleus"/>
    <property type="evidence" value="ECO:0007669"/>
    <property type="project" value="UniProtKB-SubCell"/>
</dbReference>
<reference evidence="12" key="1">
    <citation type="submission" date="2021-06" db="EMBL/GenBank/DDBJ databases">
        <authorList>
            <consortium name="Wellcome Sanger Institute Data Sharing"/>
        </authorList>
    </citation>
    <scope>NUCLEOTIDE SEQUENCE [LARGE SCALE GENOMIC DNA]</scope>
</reference>
<gene>
    <name evidence="12" type="primary">cdca9</name>
</gene>
<keyword evidence="4" id="KW-0158">Chromosome</keyword>
<reference evidence="12" key="3">
    <citation type="submission" date="2025-09" db="UniProtKB">
        <authorList>
            <consortium name="Ensembl"/>
        </authorList>
    </citation>
    <scope>IDENTIFICATION</scope>
</reference>
<keyword evidence="8" id="KW-0131">Cell cycle</keyword>
<feature type="compositionally biased region" description="Polar residues" evidence="10">
    <location>
        <begin position="113"/>
        <end position="127"/>
    </location>
</feature>